<keyword evidence="1" id="KW-0227">DNA damage</keyword>
<evidence type="ECO:0000259" key="2">
    <source>
        <dbReference type="Pfam" id="PF01035"/>
    </source>
</evidence>
<protein>
    <submittedName>
        <fullName evidence="3">MGMT family protein</fullName>
    </submittedName>
</protein>
<dbReference type="CDD" id="cd06445">
    <property type="entry name" value="ATase"/>
    <property type="match status" value="1"/>
</dbReference>
<dbReference type="Gene3D" id="1.10.10.10">
    <property type="entry name" value="Winged helix-like DNA-binding domain superfamily/Winged helix DNA-binding domain"/>
    <property type="match status" value="1"/>
</dbReference>
<organism evidence="3 4">
    <name type="scientific">Chloracidobacterium sp. N</name>
    <dbReference type="NCBI Taxonomy" id="2821540"/>
    <lineage>
        <taxon>Bacteria</taxon>
        <taxon>Pseudomonadati</taxon>
        <taxon>Acidobacteriota</taxon>
        <taxon>Terriglobia</taxon>
        <taxon>Terriglobales</taxon>
        <taxon>Acidobacteriaceae</taxon>
        <taxon>Chloracidobacterium</taxon>
        <taxon>Chloracidobacterium aggregatum</taxon>
    </lineage>
</organism>
<evidence type="ECO:0000313" key="3">
    <source>
        <dbReference type="EMBL" id="QUV93621.1"/>
    </source>
</evidence>
<dbReference type="PANTHER" id="PTHR42942:SF1">
    <property type="entry name" value="ALKYLTRANSFERASE-LIKE PROTEIN 1"/>
    <property type="match status" value="1"/>
</dbReference>
<dbReference type="RefSeq" id="WP_211421985.1">
    <property type="nucleotide sequence ID" value="NZ_CP072642.1"/>
</dbReference>
<dbReference type="SUPFAM" id="SSF46767">
    <property type="entry name" value="Methylated DNA-protein cysteine methyltransferase, C-terminal domain"/>
    <property type="match status" value="1"/>
</dbReference>
<dbReference type="InterPro" id="IPR036217">
    <property type="entry name" value="MethylDNA_cys_MeTrfase_DNAb"/>
</dbReference>
<dbReference type="InterPro" id="IPR052520">
    <property type="entry name" value="ATL_DNA_repair"/>
</dbReference>
<evidence type="ECO:0000313" key="4">
    <source>
        <dbReference type="Proteomes" id="UP000677668"/>
    </source>
</evidence>
<dbReference type="InterPro" id="IPR014048">
    <property type="entry name" value="MethylDNA_cys_MeTrfase_DNA-bd"/>
</dbReference>
<dbReference type="PANTHER" id="PTHR42942">
    <property type="entry name" value="6-O-METHYLGUANINE DNA METHYLTRANSFERASE"/>
    <property type="match status" value="1"/>
</dbReference>
<feature type="domain" description="Methylated-DNA-[protein]-cysteine S-methyltransferase DNA binding" evidence="2">
    <location>
        <begin position="19"/>
        <end position="100"/>
    </location>
</feature>
<dbReference type="InterPro" id="IPR036388">
    <property type="entry name" value="WH-like_DNA-bd_sf"/>
</dbReference>
<dbReference type="Proteomes" id="UP000677668">
    <property type="component" value="Chromosome 1"/>
</dbReference>
<dbReference type="EMBL" id="CP072642">
    <property type="protein sequence ID" value="QUV93621.1"/>
    <property type="molecule type" value="Genomic_DNA"/>
</dbReference>
<sequence length="119" mass="13183">MKPDSCKNEDENDELPPFAAVYAWVRRIPPGRVMTYGQISRLIGERLSAQGVGWALRASIRQADGLPWHRVVNARGGISTGRLSLHLAAEQRARLEGEGVVFRADGTLDLAEYGWQPEV</sequence>
<evidence type="ECO:0000256" key="1">
    <source>
        <dbReference type="ARBA" id="ARBA00022763"/>
    </source>
</evidence>
<accession>A0ABX8B296</accession>
<dbReference type="Pfam" id="PF01035">
    <property type="entry name" value="DNA_binding_1"/>
    <property type="match status" value="1"/>
</dbReference>
<reference evidence="3 4" key="1">
    <citation type="submission" date="2021-03" db="EMBL/GenBank/DDBJ databases">
        <title>Genomic and phenotypic characterization of Chloracidobacterium isolates provides evidence for multiple species.</title>
        <authorList>
            <person name="Saini M.K."/>
            <person name="Costas A.M.G."/>
            <person name="Tank M."/>
            <person name="Bryant D.A."/>
        </authorList>
    </citation>
    <scope>NUCLEOTIDE SEQUENCE [LARGE SCALE GENOMIC DNA]</scope>
    <source>
        <strain evidence="3 4">N</strain>
    </source>
</reference>
<proteinExistence type="predicted"/>
<keyword evidence="4" id="KW-1185">Reference proteome</keyword>
<gene>
    <name evidence="3" type="ORF">J8C05_09630</name>
</gene>
<name>A0ABX8B296_9BACT</name>